<evidence type="ECO:0000256" key="3">
    <source>
        <dbReference type="ARBA" id="ARBA00023163"/>
    </source>
</evidence>
<dbReference type="PRINTS" id="PR00778">
    <property type="entry name" value="HTHARSR"/>
</dbReference>
<evidence type="ECO:0000256" key="1">
    <source>
        <dbReference type="ARBA" id="ARBA00023015"/>
    </source>
</evidence>
<dbReference type="AlphaFoldDB" id="X0PUZ4"/>
<dbReference type="PANTHER" id="PTHR43132">
    <property type="entry name" value="ARSENICAL RESISTANCE OPERON REPRESSOR ARSR-RELATED"/>
    <property type="match status" value="1"/>
</dbReference>
<dbReference type="Proteomes" id="UP000019491">
    <property type="component" value="Unassembled WGS sequence"/>
</dbReference>
<feature type="domain" description="HTH arsR-type" evidence="4">
    <location>
        <begin position="26"/>
        <end position="120"/>
    </location>
</feature>
<organism evidence="5 6">
    <name type="scientific">Rhodococcus wratislaviensis NBRC 100605</name>
    <dbReference type="NCBI Taxonomy" id="1219028"/>
    <lineage>
        <taxon>Bacteria</taxon>
        <taxon>Bacillati</taxon>
        <taxon>Actinomycetota</taxon>
        <taxon>Actinomycetes</taxon>
        <taxon>Mycobacteriales</taxon>
        <taxon>Nocardiaceae</taxon>
        <taxon>Rhodococcus</taxon>
    </lineage>
</organism>
<dbReference type="InterPro" id="IPR011991">
    <property type="entry name" value="ArsR-like_HTH"/>
</dbReference>
<dbReference type="InterPro" id="IPR036388">
    <property type="entry name" value="WH-like_DNA-bd_sf"/>
</dbReference>
<dbReference type="CDD" id="cd00090">
    <property type="entry name" value="HTH_ARSR"/>
    <property type="match status" value="1"/>
</dbReference>
<gene>
    <name evidence="5" type="ORF">RW1_036_00710</name>
</gene>
<dbReference type="NCBIfam" id="NF033788">
    <property type="entry name" value="HTH_metalloreg"/>
    <property type="match status" value="1"/>
</dbReference>
<protein>
    <submittedName>
        <fullName evidence="5">Putative ArsR family transcriptional regulator</fullName>
    </submittedName>
</protein>
<reference evidence="5 6" key="1">
    <citation type="submission" date="2014-02" db="EMBL/GenBank/DDBJ databases">
        <title>Whole genome shotgun sequence of Rhodococcus wratislaviensis NBRC 100605.</title>
        <authorList>
            <person name="Hosoyama A."/>
            <person name="Tsuchikane K."/>
            <person name="Yoshida I."/>
            <person name="Ohji S."/>
            <person name="Ichikawa N."/>
            <person name="Yamazoe A."/>
            <person name="Fujita N."/>
        </authorList>
    </citation>
    <scope>NUCLEOTIDE SEQUENCE [LARGE SCALE GENOMIC DNA]</scope>
    <source>
        <strain evidence="5 6">NBRC 100605</strain>
    </source>
</reference>
<keyword evidence="6" id="KW-1185">Reference proteome</keyword>
<dbReference type="InterPro" id="IPR036390">
    <property type="entry name" value="WH_DNA-bd_sf"/>
</dbReference>
<name>X0PUZ4_RHOWR</name>
<dbReference type="SUPFAM" id="SSF46785">
    <property type="entry name" value="Winged helix' DNA-binding domain"/>
    <property type="match status" value="1"/>
</dbReference>
<dbReference type="Gene3D" id="1.10.10.10">
    <property type="entry name" value="Winged helix-like DNA-binding domain superfamily/Winged helix DNA-binding domain"/>
    <property type="match status" value="1"/>
</dbReference>
<evidence type="ECO:0000256" key="2">
    <source>
        <dbReference type="ARBA" id="ARBA00023125"/>
    </source>
</evidence>
<dbReference type="SMART" id="SM00418">
    <property type="entry name" value="HTH_ARSR"/>
    <property type="match status" value="1"/>
</dbReference>
<proteinExistence type="predicted"/>
<dbReference type="PROSITE" id="PS50987">
    <property type="entry name" value="HTH_ARSR_2"/>
    <property type="match status" value="1"/>
</dbReference>
<comment type="caution">
    <text evidence="5">The sequence shown here is derived from an EMBL/GenBank/DDBJ whole genome shotgun (WGS) entry which is preliminary data.</text>
</comment>
<dbReference type="EMBL" id="BAWF01000036">
    <property type="protein sequence ID" value="GAF47044.1"/>
    <property type="molecule type" value="Genomic_DNA"/>
</dbReference>
<accession>X0PUZ4</accession>
<dbReference type="Pfam" id="PF01022">
    <property type="entry name" value="HTH_5"/>
    <property type="match status" value="1"/>
</dbReference>
<dbReference type="GO" id="GO:0003700">
    <property type="term" value="F:DNA-binding transcription factor activity"/>
    <property type="evidence" value="ECO:0007669"/>
    <property type="project" value="InterPro"/>
</dbReference>
<evidence type="ECO:0000313" key="6">
    <source>
        <dbReference type="Proteomes" id="UP000019491"/>
    </source>
</evidence>
<dbReference type="InterPro" id="IPR051011">
    <property type="entry name" value="Metal_resp_trans_reg"/>
</dbReference>
<dbReference type="GO" id="GO:0003677">
    <property type="term" value="F:DNA binding"/>
    <property type="evidence" value="ECO:0007669"/>
    <property type="project" value="UniProtKB-KW"/>
</dbReference>
<sequence length="149" mass="16373">MSGASQNEVTYYLRMNADMRACRRRLDEDQVGLVVEVFRMLADATRVQLLWQLVGGELSVNELAERVGKPAPSVSQHLAKLRMARLVRTRREGTSIYYSVANEHVQQLVTDAVFNAEHAGPGIPGHHRAAGDLQVIHEDPDLAAEGGGS</sequence>
<evidence type="ECO:0000259" key="4">
    <source>
        <dbReference type="PROSITE" id="PS50987"/>
    </source>
</evidence>
<keyword evidence="2" id="KW-0238">DNA-binding</keyword>
<dbReference type="InterPro" id="IPR001845">
    <property type="entry name" value="HTH_ArsR_DNA-bd_dom"/>
</dbReference>
<dbReference type="PANTHER" id="PTHR43132:SF8">
    <property type="entry name" value="HTH-TYPE TRANSCRIPTIONAL REGULATOR KMTR"/>
    <property type="match status" value="1"/>
</dbReference>
<keyword evidence="3" id="KW-0804">Transcription</keyword>
<keyword evidence="1" id="KW-0805">Transcription regulation</keyword>
<evidence type="ECO:0000313" key="5">
    <source>
        <dbReference type="EMBL" id="GAF47044.1"/>
    </source>
</evidence>